<reference evidence="3" key="1">
    <citation type="submission" date="2012-06" db="EMBL/GenBank/DDBJ databases">
        <title>Complete sequence of chromosome of Desulfomonile tiedjei DSM 6799.</title>
        <authorList>
            <person name="Lucas S."/>
            <person name="Copeland A."/>
            <person name="Lapidus A."/>
            <person name="Glavina del Rio T."/>
            <person name="Dalin E."/>
            <person name="Tice H."/>
            <person name="Bruce D."/>
            <person name="Goodwin L."/>
            <person name="Pitluck S."/>
            <person name="Peters L."/>
            <person name="Ovchinnikova G."/>
            <person name="Zeytun A."/>
            <person name="Lu M."/>
            <person name="Kyrpides N."/>
            <person name="Mavromatis K."/>
            <person name="Ivanova N."/>
            <person name="Brettin T."/>
            <person name="Detter J.C."/>
            <person name="Han C."/>
            <person name="Larimer F."/>
            <person name="Land M."/>
            <person name="Hauser L."/>
            <person name="Markowitz V."/>
            <person name="Cheng J.-F."/>
            <person name="Hugenholtz P."/>
            <person name="Woyke T."/>
            <person name="Wu D."/>
            <person name="Spring S."/>
            <person name="Schroeder M."/>
            <person name="Brambilla E."/>
            <person name="Klenk H.-P."/>
            <person name="Eisen J.A."/>
        </authorList>
    </citation>
    <scope>NUCLEOTIDE SEQUENCE [LARGE SCALE GENOMIC DNA]</scope>
    <source>
        <strain evidence="3">ATCC 49306 / DSM 6799 / DCB-1</strain>
    </source>
</reference>
<feature type="compositionally biased region" description="Basic and acidic residues" evidence="1">
    <location>
        <begin position="177"/>
        <end position="190"/>
    </location>
</feature>
<evidence type="ECO:0000313" key="2">
    <source>
        <dbReference type="EMBL" id="AFM23878.1"/>
    </source>
</evidence>
<evidence type="ECO:0000256" key="1">
    <source>
        <dbReference type="SAM" id="MobiDB-lite"/>
    </source>
</evidence>
<name>I4C2T7_DESTA</name>
<dbReference type="RefSeq" id="WP_014809031.1">
    <property type="nucleotide sequence ID" value="NC_018025.1"/>
</dbReference>
<dbReference type="Proteomes" id="UP000006055">
    <property type="component" value="Chromosome"/>
</dbReference>
<proteinExistence type="predicted"/>
<dbReference type="KEGG" id="dti:Desti_1165"/>
<feature type="region of interest" description="Disordered" evidence="1">
    <location>
        <begin position="177"/>
        <end position="204"/>
    </location>
</feature>
<dbReference type="HOGENOM" id="CLU_749508_0_0_7"/>
<protein>
    <submittedName>
        <fullName evidence="2">Uncharacterized protein</fullName>
    </submittedName>
</protein>
<dbReference type="AlphaFoldDB" id="I4C2T7"/>
<organism evidence="2 3">
    <name type="scientific">Desulfomonile tiedjei (strain ATCC 49306 / DSM 6799 / DCB-1)</name>
    <dbReference type="NCBI Taxonomy" id="706587"/>
    <lineage>
        <taxon>Bacteria</taxon>
        <taxon>Pseudomonadati</taxon>
        <taxon>Thermodesulfobacteriota</taxon>
        <taxon>Desulfomonilia</taxon>
        <taxon>Desulfomonilales</taxon>
        <taxon>Desulfomonilaceae</taxon>
        <taxon>Desulfomonile</taxon>
    </lineage>
</organism>
<evidence type="ECO:0000313" key="3">
    <source>
        <dbReference type="Proteomes" id="UP000006055"/>
    </source>
</evidence>
<keyword evidence="3" id="KW-1185">Reference proteome</keyword>
<dbReference type="EMBL" id="CP003360">
    <property type="protein sequence ID" value="AFM23878.1"/>
    <property type="molecule type" value="Genomic_DNA"/>
</dbReference>
<dbReference type="eggNOG" id="COG2197">
    <property type="taxonomic scope" value="Bacteria"/>
</dbReference>
<sequence length="369" mass="42267">MKPHPATDQIIEDIRSDLIDSEIMQKHEISARELQKIYQELLKSNSVDLAELYCRPVLWDNSVSSEHQREFPRLLLAFVLPVHDALNPDIKGIVGDLTERGMKLEGILAEVGDKRQFVVNPSKLGQMEPIEFEAECRWMTKEGQDERPVGGFQITKISSDALGQLRNFISFLTTGRERKQEPAIPRREEETTPPQEAPLPDSKSQTVEEVIPVLKKPVFRVSFNLNCPDAYRGKLSELIGTELQKIPDVAITEEQKSMFHIAIFAVEVEPRLFCSVAITRTIWTDVEFCIRRALLDMWERVSDKSKDGLLYRGAVINEVLTKIGHDYSLKGIQDHWPMVVTPDSLDKACEKIVAYLDSKFLEVRRRKRK</sequence>
<gene>
    <name evidence="2" type="ordered locus">Desti_1165</name>
</gene>
<accession>I4C2T7</accession>